<evidence type="ECO:0000313" key="7">
    <source>
        <dbReference type="Proteomes" id="UP001171111"/>
    </source>
</evidence>
<dbReference type="PANTHER" id="PTHR43553:SF24">
    <property type="entry name" value="ENERGY-COUPLING FACTOR TRANSPORTER ATP-BINDING PROTEIN ECFA1"/>
    <property type="match status" value="1"/>
</dbReference>
<dbReference type="SUPFAM" id="SSF52540">
    <property type="entry name" value="P-loop containing nucleoside triphosphate hydrolases"/>
    <property type="match status" value="1"/>
</dbReference>
<dbReference type="InterPro" id="IPR050095">
    <property type="entry name" value="ECF_ABC_transporter_ATP-bd"/>
</dbReference>
<gene>
    <name evidence="6" type="ORF">Q2362_04100</name>
</gene>
<dbReference type="InterPro" id="IPR017871">
    <property type="entry name" value="ABC_transporter-like_CS"/>
</dbReference>
<sequence>MSCSLSAVKICAKIAGRELFRDFSLSLAHKQKLALLAPNGRGKSTLLMILAGLLPASSGQIFIFDDEMKSLKDFEKHRSKIGFLFQDSNEQFVRASVLDDVGFGLLSFELCASKDEADKKALKMLESLGISHLKDKICFHLSGGEKKLVALAGVLITEPKIVFLDEPTAGLDESSSARLAEILGSIDASMLIASHDKDFISKITSNICELE</sequence>
<accession>A0ABT8T702</accession>
<keyword evidence="3" id="KW-0547">Nucleotide-binding</keyword>
<dbReference type="SMART" id="SM00382">
    <property type="entry name" value="AAA"/>
    <property type="match status" value="1"/>
</dbReference>
<proteinExistence type="inferred from homology"/>
<evidence type="ECO:0000256" key="4">
    <source>
        <dbReference type="ARBA" id="ARBA00022840"/>
    </source>
</evidence>
<dbReference type="InterPro" id="IPR015856">
    <property type="entry name" value="ABC_transpr_CbiO/EcfA_su"/>
</dbReference>
<protein>
    <submittedName>
        <fullName evidence="6">ABC transporter ATP-binding protein</fullName>
    </submittedName>
</protein>
<keyword evidence="7" id="KW-1185">Reference proteome</keyword>
<dbReference type="GO" id="GO:0005524">
    <property type="term" value="F:ATP binding"/>
    <property type="evidence" value="ECO:0007669"/>
    <property type="project" value="UniProtKB-KW"/>
</dbReference>
<evidence type="ECO:0000259" key="5">
    <source>
        <dbReference type="PROSITE" id="PS50893"/>
    </source>
</evidence>
<dbReference type="PROSITE" id="PS00211">
    <property type="entry name" value="ABC_TRANSPORTER_1"/>
    <property type="match status" value="1"/>
</dbReference>
<dbReference type="CDD" id="cd03225">
    <property type="entry name" value="ABC_cobalt_CbiO_domain1"/>
    <property type="match status" value="1"/>
</dbReference>
<organism evidence="6 7">
    <name type="scientific">Campylobacter magnus</name>
    <dbReference type="NCBI Taxonomy" id="3026462"/>
    <lineage>
        <taxon>Bacteria</taxon>
        <taxon>Pseudomonadati</taxon>
        <taxon>Campylobacterota</taxon>
        <taxon>Epsilonproteobacteria</taxon>
        <taxon>Campylobacterales</taxon>
        <taxon>Campylobacteraceae</taxon>
        <taxon>Campylobacter</taxon>
    </lineage>
</organism>
<evidence type="ECO:0000256" key="3">
    <source>
        <dbReference type="ARBA" id="ARBA00022741"/>
    </source>
</evidence>
<evidence type="ECO:0000256" key="2">
    <source>
        <dbReference type="ARBA" id="ARBA00022448"/>
    </source>
</evidence>
<keyword evidence="4 6" id="KW-0067">ATP-binding</keyword>
<comment type="caution">
    <text evidence="6">The sequence shown here is derived from an EMBL/GenBank/DDBJ whole genome shotgun (WGS) entry which is preliminary data.</text>
</comment>
<dbReference type="PROSITE" id="PS50893">
    <property type="entry name" value="ABC_TRANSPORTER_2"/>
    <property type="match status" value="1"/>
</dbReference>
<dbReference type="EMBL" id="JAULJQ010000004">
    <property type="protein sequence ID" value="MDO2409281.1"/>
    <property type="molecule type" value="Genomic_DNA"/>
</dbReference>
<dbReference type="InterPro" id="IPR027417">
    <property type="entry name" value="P-loop_NTPase"/>
</dbReference>
<keyword evidence="2" id="KW-0813">Transport</keyword>
<evidence type="ECO:0000313" key="6">
    <source>
        <dbReference type="EMBL" id="MDO2409281.1"/>
    </source>
</evidence>
<dbReference type="Proteomes" id="UP001171111">
    <property type="component" value="Unassembled WGS sequence"/>
</dbReference>
<evidence type="ECO:0000256" key="1">
    <source>
        <dbReference type="ARBA" id="ARBA00005417"/>
    </source>
</evidence>
<dbReference type="Gene3D" id="3.40.50.300">
    <property type="entry name" value="P-loop containing nucleotide triphosphate hydrolases"/>
    <property type="match status" value="1"/>
</dbReference>
<dbReference type="Pfam" id="PF00005">
    <property type="entry name" value="ABC_tran"/>
    <property type="match status" value="1"/>
</dbReference>
<feature type="domain" description="ABC transporter" evidence="5">
    <location>
        <begin position="5"/>
        <end position="211"/>
    </location>
</feature>
<dbReference type="InterPro" id="IPR003439">
    <property type="entry name" value="ABC_transporter-like_ATP-bd"/>
</dbReference>
<name>A0ABT8T702_9BACT</name>
<comment type="similarity">
    <text evidence="1">Belongs to the ABC transporter superfamily.</text>
</comment>
<reference evidence="6 7" key="1">
    <citation type="submission" date="2023-06" db="EMBL/GenBank/DDBJ databases">
        <title>Campylobacter magnum sp. nov., isolated from cecal contents of domestic pigs (Sus scrofa domesticus).</title>
        <authorList>
            <person name="Papic B."/>
            <person name="Gruntar I."/>
        </authorList>
    </citation>
    <scope>NUCLEOTIDE SEQUENCE [LARGE SCALE GENOMIC DNA]</scope>
    <source>
        <strain evidence="7">34484-21</strain>
    </source>
</reference>
<dbReference type="RefSeq" id="WP_302244147.1">
    <property type="nucleotide sequence ID" value="NZ_JAULJQ010000004.1"/>
</dbReference>
<dbReference type="PANTHER" id="PTHR43553">
    <property type="entry name" value="HEAVY METAL TRANSPORTER"/>
    <property type="match status" value="1"/>
</dbReference>
<dbReference type="InterPro" id="IPR003593">
    <property type="entry name" value="AAA+_ATPase"/>
</dbReference>